<dbReference type="PANTHER" id="PTHR43283">
    <property type="entry name" value="BETA-LACTAMASE-RELATED"/>
    <property type="match status" value="1"/>
</dbReference>
<dbReference type="SUPFAM" id="SSF56601">
    <property type="entry name" value="beta-lactamase/transpeptidase-like"/>
    <property type="match status" value="1"/>
</dbReference>
<dbReference type="InterPro" id="IPR050789">
    <property type="entry name" value="Diverse_Enzym_Activities"/>
</dbReference>
<dbReference type="EMBL" id="BRXS01000005">
    <property type="protein sequence ID" value="GLC26753.1"/>
    <property type="molecule type" value="Genomic_DNA"/>
</dbReference>
<comment type="caution">
    <text evidence="5">The sequence shown here is derived from an EMBL/GenBank/DDBJ whole genome shotgun (WGS) entry which is preliminary data.</text>
</comment>
<dbReference type="InterPro" id="IPR001466">
    <property type="entry name" value="Beta-lactam-related"/>
</dbReference>
<proteinExistence type="predicted"/>
<evidence type="ECO:0000256" key="1">
    <source>
        <dbReference type="ARBA" id="ARBA00022801"/>
    </source>
</evidence>
<dbReference type="PANTHER" id="PTHR43283:SF11">
    <property type="entry name" value="BETA-LACTAMASE-RELATED DOMAIN-CONTAINING PROTEIN"/>
    <property type="match status" value="1"/>
</dbReference>
<evidence type="ECO:0000313" key="5">
    <source>
        <dbReference type="EMBL" id="GLC26753.1"/>
    </source>
</evidence>
<feature type="compositionally biased region" description="Basic residues" evidence="2">
    <location>
        <begin position="502"/>
        <end position="535"/>
    </location>
</feature>
<feature type="region of interest" description="Disordered" evidence="2">
    <location>
        <begin position="448"/>
        <end position="535"/>
    </location>
</feature>
<feature type="domain" description="Beta-lactamase-related" evidence="4">
    <location>
        <begin position="90"/>
        <end position="415"/>
    </location>
</feature>
<dbReference type="Pfam" id="PF00144">
    <property type="entry name" value="Beta-lactamase"/>
    <property type="match status" value="1"/>
</dbReference>
<organism evidence="5 6">
    <name type="scientific">Roseisolibacter agri</name>
    <dbReference type="NCBI Taxonomy" id="2014610"/>
    <lineage>
        <taxon>Bacteria</taxon>
        <taxon>Pseudomonadati</taxon>
        <taxon>Gemmatimonadota</taxon>
        <taxon>Gemmatimonadia</taxon>
        <taxon>Gemmatimonadales</taxon>
        <taxon>Gemmatimonadaceae</taxon>
        <taxon>Roseisolibacter</taxon>
    </lineage>
</organism>
<sequence>MSRATAAAVTAALGATLAFATSAPEAFAGRPDDPRLAPAARHAAPHVALRAVATRPDATRTRTDAALSDGIPFRSATAVGMSAERLAAVDRVVLRGIGAGGFPGASVVVGRKGYAVVKRGYGALSWGGAPVDEHTIYDVASLTKVVGTTAAIMVLYDEGKLDLDAPVRSYLPAFTGGAKDRVTLRHLLTHRSGLPAGRELWRTASSPAEARRQVIETPLYCAPGACFEYSDLGADILGFVAEAVSGQRLDVFLDERVFRPLGMTDTYFRPPAALRARIAPTEVAPPRGYPLRGEVHDENAFALGGIAGHAGLFSTAADLSIYAAMLLNGGEYGGVRVIADSTVRLFTARAAGTRALGWDTCNQRGSCGSLMGANAFGHTGFTGTSLWLDPERDMFVLLLTNRVHAARALRPAKVIADVRADLADAAELAVADDPMGLRAMPASFRADEASGWNRSARTVSRGKARKSSSKASRSKSARGKASSSRSKSAKSSSAKKSSAKSTSKKSTVKKSSAKSTKKSSAKKVTAKKPTAKKRT</sequence>
<dbReference type="RefSeq" id="WP_284351207.1">
    <property type="nucleotide sequence ID" value="NZ_BRXS01000005.1"/>
</dbReference>
<keyword evidence="1" id="KW-0378">Hydrolase</keyword>
<keyword evidence="3" id="KW-0732">Signal</keyword>
<reference evidence="5" key="1">
    <citation type="submission" date="2022-08" db="EMBL/GenBank/DDBJ databases">
        <title>Draft genome sequencing of Roseisolibacter agri AW1220.</title>
        <authorList>
            <person name="Tobiishi Y."/>
            <person name="Tonouchi A."/>
        </authorList>
    </citation>
    <scope>NUCLEOTIDE SEQUENCE</scope>
    <source>
        <strain evidence="5">AW1220</strain>
    </source>
</reference>
<protein>
    <recommendedName>
        <fullName evidence="4">Beta-lactamase-related domain-containing protein</fullName>
    </recommendedName>
</protein>
<feature type="signal peptide" evidence="3">
    <location>
        <begin position="1"/>
        <end position="20"/>
    </location>
</feature>
<evidence type="ECO:0000256" key="3">
    <source>
        <dbReference type="SAM" id="SignalP"/>
    </source>
</evidence>
<accession>A0AA37QJ43</accession>
<dbReference type="GO" id="GO:0016787">
    <property type="term" value="F:hydrolase activity"/>
    <property type="evidence" value="ECO:0007669"/>
    <property type="project" value="UniProtKB-KW"/>
</dbReference>
<keyword evidence="6" id="KW-1185">Reference proteome</keyword>
<feature type="compositionally biased region" description="Basic residues" evidence="2">
    <location>
        <begin position="460"/>
        <end position="478"/>
    </location>
</feature>
<dbReference type="Proteomes" id="UP001161325">
    <property type="component" value="Unassembled WGS sequence"/>
</dbReference>
<dbReference type="AlphaFoldDB" id="A0AA37QJ43"/>
<feature type="compositionally biased region" description="Low complexity" evidence="2">
    <location>
        <begin position="479"/>
        <end position="501"/>
    </location>
</feature>
<gene>
    <name evidence="5" type="ORF">rosag_32660</name>
</gene>
<dbReference type="InterPro" id="IPR012338">
    <property type="entry name" value="Beta-lactam/transpept-like"/>
</dbReference>
<dbReference type="Gene3D" id="3.40.710.10">
    <property type="entry name" value="DD-peptidase/beta-lactamase superfamily"/>
    <property type="match status" value="1"/>
</dbReference>
<evidence type="ECO:0000259" key="4">
    <source>
        <dbReference type="Pfam" id="PF00144"/>
    </source>
</evidence>
<evidence type="ECO:0000256" key="2">
    <source>
        <dbReference type="SAM" id="MobiDB-lite"/>
    </source>
</evidence>
<evidence type="ECO:0000313" key="6">
    <source>
        <dbReference type="Proteomes" id="UP001161325"/>
    </source>
</evidence>
<name>A0AA37QJ43_9BACT</name>
<feature type="chain" id="PRO_5041398402" description="Beta-lactamase-related domain-containing protein" evidence="3">
    <location>
        <begin position="21"/>
        <end position="535"/>
    </location>
</feature>